<feature type="binding site" evidence="7">
    <location>
        <begin position="538"/>
        <end position="541"/>
    </location>
    <ligand>
        <name>ATP</name>
        <dbReference type="ChEBI" id="CHEBI:30616"/>
    </ligand>
</feature>
<dbReference type="Gene3D" id="2.40.50.140">
    <property type="entry name" value="Nucleic acid-binding proteins"/>
    <property type="match status" value="1"/>
</dbReference>
<keyword evidence="6 7" id="KW-0030">Aminoacyl-tRNA synthetase</keyword>
<organism evidence="9 10">
    <name type="scientific">Aerophobetes bacterium</name>
    <dbReference type="NCBI Taxonomy" id="2030807"/>
    <lineage>
        <taxon>Bacteria</taxon>
        <taxon>Candidatus Aerophobota</taxon>
    </lineage>
</organism>
<keyword evidence="3 7" id="KW-0547">Nucleotide-binding</keyword>
<dbReference type="PANTHER" id="PTHR22594">
    <property type="entry name" value="ASPARTYL/LYSYL-TRNA SYNTHETASE"/>
    <property type="match status" value="1"/>
</dbReference>
<dbReference type="Pfam" id="PF02938">
    <property type="entry name" value="GAD"/>
    <property type="match status" value="1"/>
</dbReference>
<dbReference type="PRINTS" id="PR01042">
    <property type="entry name" value="TRNASYNTHASP"/>
</dbReference>
<dbReference type="InterPro" id="IPR004365">
    <property type="entry name" value="NA-bd_OB_tRNA"/>
</dbReference>
<dbReference type="CDD" id="cd04317">
    <property type="entry name" value="EcAspRS_like_N"/>
    <property type="match status" value="1"/>
</dbReference>
<sequence>MHDYRRTHSCGDLNKTHAGETVTLSGWVHKRRDLGGLTFVDLRDRYGITQLIFDPNKNADLHKLAGNLKHESVISIEGIVHPRVEGMANKNMVTGEIEIEVSHLELLSESLVPPFTLNDDTYEVNEELRLKYRYLDIRKGNLLKNLTIRHKAMVATRRFLDGEKFTEVQTPIMSKSTPEGAREYLVPSRIHPAHFYALPQSPQIYKQLLMISGLDRYFQIAPCFRDEDLRAERQPEFTQIDIEMSFGKPEDIKKLTEGMLKEIFKECLNVEIETPIPVMSYHDCLENYGTDKPDVRFDMPLVRVDDIVKDSTFSIFTDQLKNEGCIKGICVKGGAEISRKGIDVYTEFVSRLGLKGLAWMKKQNGEFSSSIVKFFPSELLDKLSNVLHVEDGDMILFAAAKESVVNQALDHLRRHIAKERKLIPENAYKFLWVNDFPLFEFDEEENRLTSIHHPFTSPHFDDIKLIDEDPLNVRSDAYDCVLNGFEIGGGSQRIHNQELQKKIFKTLNLSEDDIKTRMGFFIEALQYGTPPHLGIAFGLDRIAMILCNTDNIKDVIAFPKSLNATDLMMQSPSMVEKVQLDELKIKTLAEEISVI</sequence>
<dbReference type="PANTHER" id="PTHR22594:SF5">
    <property type="entry name" value="ASPARTATE--TRNA LIGASE, MITOCHONDRIAL"/>
    <property type="match status" value="1"/>
</dbReference>
<feature type="domain" description="Aminoacyl-transfer RNA synthetases class-II family profile" evidence="8">
    <location>
        <begin position="146"/>
        <end position="559"/>
    </location>
</feature>
<dbReference type="InterPro" id="IPR002312">
    <property type="entry name" value="Asp/Asn-tRNA-synth_IIb"/>
</dbReference>
<accession>A0A2A4YLW6</accession>
<protein>
    <recommendedName>
        <fullName evidence="7">Aspartate--tRNA(Asp/Asn) ligase</fullName>
        <ecNumber evidence="7">6.1.1.23</ecNumber>
    </recommendedName>
    <alternativeName>
        <fullName evidence="7">Aspartyl-tRNA synthetase</fullName>
        <shortName evidence="7">AspRS</shortName>
    </alternativeName>
    <alternativeName>
        <fullName evidence="7">Non-discriminating aspartyl-tRNA synthetase</fullName>
        <shortName evidence="7">ND-AspRS</shortName>
    </alternativeName>
</protein>
<comment type="caution">
    <text evidence="9">The sequence shown here is derived from an EMBL/GenBank/DDBJ whole genome shotgun (WGS) entry which is preliminary data.</text>
</comment>
<dbReference type="NCBIfam" id="NF001750">
    <property type="entry name" value="PRK00476.1"/>
    <property type="match status" value="1"/>
</dbReference>
<dbReference type="InterPro" id="IPR004524">
    <property type="entry name" value="Asp-tRNA-ligase_1"/>
</dbReference>
<dbReference type="GO" id="GO:0003676">
    <property type="term" value="F:nucleic acid binding"/>
    <property type="evidence" value="ECO:0007669"/>
    <property type="project" value="InterPro"/>
</dbReference>
<feature type="binding site" evidence="7">
    <location>
        <position position="234"/>
    </location>
    <ligand>
        <name>ATP</name>
        <dbReference type="ChEBI" id="CHEBI:30616"/>
    </ligand>
</feature>
<dbReference type="Gene3D" id="3.30.930.10">
    <property type="entry name" value="Bira Bifunctional Protein, Domain 2"/>
    <property type="match status" value="1"/>
</dbReference>
<dbReference type="GO" id="GO:0005737">
    <property type="term" value="C:cytoplasm"/>
    <property type="evidence" value="ECO:0007669"/>
    <property type="project" value="UniProtKB-SubCell"/>
</dbReference>
<feature type="binding site" evidence="7">
    <location>
        <begin position="225"/>
        <end position="227"/>
    </location>
    <ligand>
        <name>ATP</name>
        <dbReference type="ChEBI" id="CHEBI:30616"/>
    </ligand>
</feature>
<comment type="similarity">
    <text evidence="1 7">Belongs to the class-II aminoacyl-tRNA synthetase family. Type 1 subfamily.</text>
</comment>
<keyword evidence="4 7" id="KW-0067">ATP-binding</keyword>
<dbReference type="Pfam" id="PF00152">
    <property type="entry name" value="tRNA-synt_2"/>
    <property type="match status" value="1"/>
</dbReference>
<evidence type="ECO:0000256" key="3">
    <source>
        <dbReference type="ARBA" id="ARBA00022741"/>
    </source>
</evidence>
<feature type="binding site" evidence="7">
    <location>
        <position position="179"/>
    </location>
    <ligand>
        <name>L-aspartate</name>
        <dbReference type="ChEBI" id="CHEBI:29991"/>
    </ligand>
</feature>
<feature type="binding site" evidence="7">
    <location>
        <position position="452"/>
    </location>
    <ligand>
        <name>L-aspartate</name>
        <dbReference type="ChEBI" id="CHEBI:29991"/>
    </ligand>
</feature>
<name>A0A2A4YLW6_UNCAE</name>
<dbReference type="NCBIfam" id="TIGR00459">
    <property type="entry name" value="aspS_bact"/>
    <property type="match status" value="1"/>
</dbReference>
<dbReference type="InterPro" id="IPR029351">
    <property type="entry name" value="GAD_dom"/>
</dbReference>
<keyword evidence="2 7" id="KW-0436">Ligase</keyword>
<comment type="function">
    <text evidence="7">Aspartyl-tRNA synthetase with relaxed tRNA specificity since it is able to aspartylate not only its cognate tRNA(Asp) but also tRNA(Asn). Reaction proceeds in two steps: L-aspartate is first activated by ATP to form Asp-AMP and then transferred to the acceptor end of tRNA(Asp/Asn).</text>
</comment>
<evidence type="ECO:0000256" key="7">
    <source>
        <dbReference type="HAMAP-Rule" id="MF_00044"/>
    </source>
</evidence>
<dbReference type="Gene3D" id="3.30.1360.30">
    <property type="entry name" value="GAD-like domain"/>
    <property type="match status" value="1"/>
</dbReference>
<dbReference type="EC" id="6.1.1.23" evidence="7"/>
<dbReference type="GO" id="GO:0050560">
    <property type="term" value="F:aspartate-tRNA(Asn) ligase activity"/>
    <property type="evidence" value="ECO:0007669"/>
    <property type="project" value="UniProtKB-EC"/>
</dbReference>
<evidence type="ECO:0000313" key="9">
    <source>
        <dbReference type="EMBL" id="PCI95317.1"/>
    </source>
</evidence>
<dbReference type="SUPFAM" id="SSF50249">
    <property type="entry name" value="Nucleic acid-binding proteins"/>
    <property type="match status" value="1"/>
</dbReference>
<dbReference type="GO" id="GO:0005524">
    <property type="term" value="F:ATP binding"/>
    <property type="evidence" value="ECO:0007669"/>
    <property type="project" value="UniProtKB-UniRule"/>
</dbReference>
<feature type="site" description="Important for tRNA non-discrimination" evidence="7">
    <location>
        <position position="86"/>
    </location>
</feature>
<dbReference type="EMBL" id="NVUU01000023">
    <property type="protein sequence ID" value="PCI95317.1"/>
    <property type="molecule type" value="Genomic_DNA"/>
</dbReference>
<dbReference type="CDD" id="cd00777">
    <property type="entry name" value="AspRS_core"/>
    <property type="match status" value="1"/>
</dbReference>
<comment type="caution">
    <text evidence="7">Lacks conserved residue(s) required for the propagation of feature annotation.</text>
</comment>
<reference evidence="10" key="1">
    <citation type="submission" date="2017-08" db="EMBL/GenBank/DDBJ databases">
        <title>A dynamic microbial community with high functional redundancy inhabits the cold, oxic subseafloor aquifer.</title>
        <authorList>
            <person name="Tully B.J."/>
            <person name="Wheat C.G."/>
            <person name="Glazer B.T."/>
            <person name="Huber J.A."/>
        </authorList>
    </citation>
    <scope>NUCLEOTIDE SEQUENCE [LARGE SCALE GENOMIC DNA]</scope>
</reference>
<dbReference type="InterPro" id="IPR004115">
    <property type="entry name" value="GAD-like_sf"/>
</dbReference>
<evidence type="ECO:0000256" key="5">
    <source>
        <dbReference type="ARBA" id="ARBA00022917"/>
    </source>
</evidence>
<evidence type="ECO:0000259" key="8">
    <source>
        <dbReference type="PROSITE" id="PS50862"/>
    </source>
</evidence>
<dbReference type="InterPro" id="IPR045864">
    <property type="entry name" value="aa-tRNA-synth_II/BPL/LPL"/>
</dbReference>
<comment type="catalytic activity">
    <reaction evidence="7">
        <text>tRNA(Asx) + L-aspartate + ATP = L-aspartyl-tRNA(Asx) + AMP + diphosphate</text>
        <dbReference type="Rhea" id="RHEA:18349"/>
        <dbReference type="Rhea" id="RHEA-COMP:9710"/>
        <dbReference type="Rhea" id="RHEA-COMP:9711"/>
        <dbReference type="ChEBI" id="CHEBI:29991"/>
        <dbReference type="ChEBI" id="CHEBI:30616"/>
        <dbReference type="ChEBI" id="CHEBI:33019"/>
        <dbReference type="ChEBI" id="CHEBI:78442"/>
        <dbReference type="ChEBI" id="CHEBI:78516"/>
        <dbReference type="ChEBI" id="CHEBI:456215"/>
        <dbReference type="EC" id="6.1.1.23"/>
    </reaction>
</comment>
<dbReference type="GO" id="GO:0006422">
    <property type="term" value="P:aspartyl-tRNA aminoacylation"/>
    <property type="evidence" value="ECO:0007669"/>
    <property type="project" value="UniProtKB-UniRule"/>
</dbReference>
<dbReference type="InterPro" id="IPR047090">
    <property type="entry name" value="AspRS_core"/>
</dbReference>
<feature type="binding site" evidence="7">
    <location>
        <position position="493"/>
    </location>
    <ligand>
        <name>L-aspartate</name>
        <dbReference type="ChEBI" id="CHEBI:29991"/>
    </ligand>
</feature>
<gene>
    <name evidence="7" type="primary">aspS</name>
    <name evidence="9" type="ORF">COB11_02555</name>
</gene>
<dbReference type="HAMAP" id="MF_00044">
    <property type="entry name" value="Asp_tRNA_synth_type1"/>
    <property type="match status" value="1"/>
</dbReference>
<keyword evidence="5 7" id="KW-0648">Protein biosynthesis</keyword>
<dbReference type="Proteomes" id="UP000217838">
    <property type="component" value="Unassembled WGS sequence"/>
</dbReference>
<evidence type="ECO:0000256" key="4">
    <source>
        <dbReference type="ARBA" id="ARBA00022840"/>
    </source>
</evidence>
<comment type="subunit">
    <text evidence="7">Homodimer.</text>
</comment>
<evidence type="ECO:0000256" key="1">
    <source>
        <dbReference type="ARBA" id="ARBA00006303"/>
    </source>
</evidence>
<feature type="region of interest" description="Aspartate" evidence="7">
    <location>
        <begin position="203"/>
        <end position="206"/>
    </location>
</feature>
<evidence type="ECO:0000313" key="10">
    <source>
        <dbReference type="Proteomes" id="UP000217838"/>
    </source>
</evidence>
<dbReference type="SUPFAM" id="SSF55681">
    <property type="entry name" value="Class II aaRS and biotin synthetases"/>
    <property type="match status" value="1"/>
</dbReference>
<feature type="binding site" evidence="7">
    <location>
        <position position="486"/>
    </location>
    <ligand>
        <name>ATP</name>
        <dbReference type="ChEBI" id="CHEBI:30616"/>
    </ligand>
</feature>
<keyword evidence="7" id="KW-0963">Cytoplasm</keyword>
<dbReference type="InterPro" id="IPR006195">
    <property type="entry name" value="aa-tRNA-synth_II"/>
</dbReference>
<proteinExistence type="inferred from homology"/>
<dbReference type="GO" id="GO:0004815">
    <property type="term" value="F:aspartate-tRNA ligase activity"/>
    <property type="evidence" value="ECO:0007669"/>
    <property type="project" value="UniProtKB-UniRule"/>
</dbReference>
<evidence type="ECO:0000256" key="2">
    <source>
        <dbReference type="ARBA" id="ARBA00022598"/>
    </source>
</evidence>
<evidence type="ECO:0000256" key="6">
    <source>
        <dbReference type="ARBA" id="ARBA00023146"/>
    </source>
</evidence>
<dbReference type="PROSITE" id="PS50862">
    <property type="entry name" value="AA_TRNA_LIGASE_II"/>
    <property type="match status" value="1"/>
</dbReference>
<dbReference type="InterPro" id="IPR012340">
    <property type="entry name" value="NA-bd_OB-fold"/>
</dbReference>
<dbReference type="Pfam" id="PF01336">
    <property type="entry name" value="tRNA_anti-codon"/>
    <property type="match status" value="1"/>
</dbReference>
<dbReference type="InterPro" id="IPR004364">
    <property type="entry name" value="Aa-tRNA-synt_II"/>
</dbReference>
<dbReference type="InterPro" id="IPR047089">
    <property type="entry name" value="Asp-tRNA-ligase_1_N"/>
</dbReference>
<dbReference type="AlphaFoldDB" id="A0A2A4YLW6"/>
<dbReference type="SUPFAM" id="SSF55261">
    <property type="entry name" value="GAD domain-like"/>
    <property type="match status" value="1"/>
</dbReference>
<comment type="subcellular location">
    <subcellularLocation>
        <location evidence="7">Cytoplasm</location>
    </subcellularLocation>
</comment>
<feature type="binding site" evidence="7">
    <location>
        <position position="225"/>
    </location>
    <ligand>
        <name>L-aspartate</name>
        <dbReference type="ChEBI" id="CHEBI:29991"/>
    </ligand>
</feature>